<proteinExistence type="predicted"/>
<name>A0ABW2GHV6_9ACTN</name>
<evidence type="ECO:0000313" key="1">
    <source>
        <dbReference type="EMBL" id="MFC7220375.1"/>
    </source>
</evidence>
<protein>
    <submittedName>
        <fullName evidence="1">Uncharacterized protein</fullName>
    </submittedName>
</protein>
<dbReference type="EMBL" id="JBHSZO010000033">
    <property type="protein sequence ID" value="MFC7220375.1"/>
    <property type="molecule type" value="Genomic_DNA"/>
</dbReference>
<keyword evidence="2" id="KW-1185">Reference proteome</keyword>
<organism evidence="1 2">
    <name type="scientific">Streptomyces polyrhachis</name>
    <dbReference type="NCBI Taxonomy" id="1282885"/>
    <lineage>
        <taxon>Bacteria</taxon>
        <taxon>Bacillati</taxon>
        <taxon>Actinomycetota</taxon>
        <taxon>Actinomycetes</taxon>
        <taxon>Kitasatosporales</taxon>
        <taxon>Streptomycetaceae</taxon>
        <taxon>Streptomyces</taxon>
    </lineage>
</organism>
<gene>
    <name evidence="1" type="ORF">ACFQLX_19725</name>
</gene>
<sequence>MSLVFIGVDPNSEVGQSPTVWVDTDTQEFVIQGWRASTEDEARCYAAAVPGHAAGVPAHEALVRVPARMVHMLREACNALDAGDPDVR</sequence>
<reference evidence="2" key="1">
    <citation type="journal article" date="2019" name="Int. J. Syst. Evol. Microbiol.">
        <title>The Global Catalogue of Microorganisms (GCM) 10K type strain sequencing project: providing services to taxonomists for standard genome sequencing and annotation.</title>
        <authorList>
            <consortium name="The Broad Institute Genomics Platform"/>
            <consortium name="The Broad Institute Genome Sequencing Center for Infectious Disease"/>
            <person name="Wu L."/>
            <person name="Ma J."/>
        </authorList>
    </citation>
    <scope>NUCLEOTIDE SEQUENCE [LARGE SCALE GENOMIC DNA]</scope>
    <source>
        <strain evidence="2">CGMCC 1.13681</strain>
    </source>
</reference>
<comment type="caution">
    <text evidence="1">The sequence shown here is derived from an EMBL/GenBank/DDBJ whole genome shotgun (WGS) entry which is preliminary data.</text>
</comment>
<dbReference type="Proteomes" id="UP001596413">
    <property type="component" value="Unassembled WGS sequence"/>
</dbReference>
<evidence type="ECO:0000313" key="2">
    <source>
        <dbReference type="Proteomes" id="UP001596413"/>
    </source>
</evidence>
<accession>A0ABW2GHV6</accession>
<dbReference type="RefSeq" id="WP_386417008.1">
    <property type="nucleotide sequence ID" value="NZ_JBHSZO010000033.1"/>
</dbReference>